<name>A0ACC2BKR6_DIPCM</name>
<organism evidence="1 2">
    <name type="scientific">Diphasiastrum complanatum</name>
    <name type="common">Issler's clubmoss</name>
    <name type="synonym">Lycopodium complanatum</name>
    <dbReference type="NCBI Taxonomy" id="34168"/>
    <lineage>
        <taxon>Eukaryota</taxon>
        <taxon>Viridiplantae</taxon>
        <taxon>Streptophyta</taxon>
        <taxon>Embryophyta</taxon>
        <taxon>Tracheophyta</taxon>
        <taxon>Lycopodiopsida</taxon>
        <taxon>Lycopodiales</taxon>
        <taxon>Lycopodiaceae</taxon>
        <taxon>Lycopodioideae</taxon>
        <taxon>Diphasiastrum</taxon>
    </lineage>
</organism>
<proteinExistence type="predicted"/>
<accession>A0ACC2BKR6</accession>
<reference evidence="2" key="1">
    <citation type="journal article" date="2024" name="Proc. Natl. Acad. Sci. U.S.A.">
        <title>Extraordinary preservation of gene collinearity over three hundred million years revealed in homosporous lycophytes.</title>
        <authorList>
            <person name="Li C."/>
            <person name="Wickell D."/>
            <person name="Kuo L.Y."/>
            <person name="Chen X."/>
            <person name="Nie B."/>
            <person name="Liao X."/>
            <person name="Peng D."/>
            <person name="Ji J."/>
            <person name="Jenkins J."/>
            <person name="Williams M."/>
            <person name="Shu S."/>
            <person name="Plott C."/>
            <person name="Barry K."/>
            <person name="Rajasekar S."/>
            <person name="Grimwood J."/>
            <person name="Han X."/>
            <person name="Sun S."/>
            <person name="Hou Z."/>
            <person name="He W."/>
            <person name="Dai G."/>
            <person name="Sun C."/>
            <person name="Schmutz J."/>
            <person name="Leebens-Mack J.H."/>
            <person name="Li F.W."/>
            <person name="Wang L."/>
        </authorList>
    </citation>
    <scope>NUCLEOTIDE SEQUENCE [LARGE SCALE GENOMIC DNA]</scope>
    <source>
        <strain evidence="2">cv. PW_Plant_1</strain>
    </source>
</reference>
<protein>
    <submittedName>
        <fullName evidence="1">Uncharacterized protein</fullName>
    </submittedName>
</protein>
<comment type="caution">
    <text evidence="1">The sequence shown here is derived from an EMBL/GenBank/DDBJ whole genome shotgun (WGS) entry which is preliminary data.</text>
</comment>
<gene>
    <name evidence="1" type="ORF">O6H91_14G002200</name>
</gene>
<evidence type="ECO:0000313" key="1">
    <source>
        <dbReference type="EMBL" id="KAJ7530383.1"/>
    </source>
</evidence>
<evidence type="ECO:0000313" key="2">
    <source>
        <dbReference type="Proteomes" id="UP001162992"/>
    </source>
</evidence>
<sequence>METRVVLLLLAALLCAGLLPWAATADSKPVFCIKSDLYKGPIRCNKTVDEIFTVDQFEAMFNHRNEPQAHAQGFWDYTSFIDAAKTFQEQGFAVTGGDDLQKRELAAFFAHVAHETTCGYSAAKDGPYAWGLCYKEELSPPKLYCVRSLLYPCALGASYHGRGAMPLYWNDNYGISGQALKYDLIHNPDLVANNATVAFQTAILRWMSPVKLNQPSAHDVMVNKWKPTKNDTDSFRFPGFGMTINILNGDLECGHGTDPRMEDRIAHYQYFLRILAPDADEGQNLDCGLQAILNLPTDARM</sequence>
<keyword evidence="2" id="KW-1185">Reference proteome</keyword>
<dbReference type="Proteomes" id="UP001162992">
    <property type="component" value="Chromosome 14"/>
</dbReference>
<dbReference type="EMBL" id="CM055105">
    <property type="protein sequence ID" value="KAJ7530383.1"/>
    <property type="molecule type" value="Genomic_DNA"/>
</dbReference>